<dbReference type="InterPro" id="IPR050393">
    <property type="entry name" value="MFP_Efflux_Pump"/>
</dbReference>
<evidence type="ECO:0000256" key="1">
    <source>
        <dbReference type="ARBA" id="ARBA00009477"/>
    </source>
</evidence>
<dbReference type="RefSeq" id="WP_109406438.1">
    <property type="nucleotide sequence ID" value="NZ_CP095785.1"/>
</dbReference>
<accession>A0AAW7CH75</accession>
<keyword evidence="2" id="KW-0812">Transmembrane</keyword>
<reference evidence="5" key="2">
    <citation type="submission" date="2023-06" db="EMBL/GenBank/DDBJ databases">
        <title>Acute promotion of culturable opportunistic pathogens and persistent increase of antibiotic resistance following antibiotic exposure in mouse gut microbiota.</title>
        <authorList>
            <person name="Li L."/>
            <person name="Wang B."/>
            <person name="Sun Y."/>
            <person name="Wang M."/>
            <person name="Xu H."/>
        </authorList>
    </citation>
    <scope>NUCLEOTIDE SEQUENCE</scope>
    <source>
        <strain evidence="5">EPA10_1</strain>
    </source>
</reference>
<dbReference type="Proteomes" id="UP001224739">
    <property type="component" value="Unassembled WGS sequence"/>
</dbReference>
<dbReference type="Gene3D" id="2.40.50.100">
    <property type="match status" value="1"/>
</dbReference>
<dbReference type="EMBL" id="JASVWL010000001">
    <property type="protein sequence ID" value="MDL5353505.1"/>
    <property type="molecule type" value="Genomic_DNA"/>
</dbReference>
<feature type="domain" description="p-hydroxybenzoic acid efflux pump subunit AaeA-like beta-barrel" evidence="4">
    <location>
        <begin position="239"/>
        <end position="335"/>
    </location>
</feature>
<comment type="similarity">
    <text evidence="1">Belongs to the membrane fusion protein (MFP) (TC 8.A.1) family.</text>
</comment>
<dbReference type="Pfam" id="PF25963">
    <property type="entry name" value="Beta-barrel_AAEA"/>
    <property type="match status" value="1"/>
</dbReference>
<dbReference type="Proteomes" id="UP001438077">
    <property type="component" value="Chromosome"/>
</dbReference>
<evidence type="ECO:0000259" key="3">
    <source>
        <dbReference type="Pfam" id="PF25917"/>
    </source>
</evidence>
<dbReference type="InterPro" id="IPR058625">
    <property type="entry name" value="MdtA-like_BSH"/>
</dbReference>
<dbReference type="Gene3D" id="2.40.30.170">
    <property type="match status" value="1"/>
</dbReference>
<organism evidence="5 7">
    <name type="scientific">Proteus faecis</name>
    <dbReference type="NCBI Taxonomy" id="2050967"/>
    <lineage>
        <taxon>Bacteria</taxon>
        <taxon>Pseudomonadati</taxon>
        <taxon>Pseudomonadota</taxon>
        <taxon>Gammaproteobacteria</taxon>
        <taxon>Enterobacterales</taxon>
        <taxon>Morganellaceae</taxon>
        <taxon>Proteus</taxon>
    </lineage>
</organism>
<evidence type="ECO:0000313" key="8">
    <source>
        <dbReference type="Proteomes" id="UP001438077"/>
    </source>
</evidence>
<evidence type="ECO:0000313" key="5">
    <source>
        <dbReference type="EMBL" id="MDL5353505.1"/>
    </source>
</evidence>
<dbReference type="SUPFAM" id="SSF111369">
    <property type="entry name" value="HlyD-like secretion proteins"/>
    <property type="match status" value="2"/>
</dbReference>
<evidence type="ECO:0000313" key="6">
    <source>
        <dbReference type="EMBL" id="XAG30476.1"/>
    </source>
</evidence>
<dbReference type="GO" id="GO:0055085">
    <property type="term" value="P:transmembrane transport"/>
    <property type="evidence" value="ECO:0007669"/>
    <property type="project" value="InterPro"/>
</dbReference>
<feature type="transmembrane region" description="Helical" evidence="2">
    <location>
        <begin position="7"/>
        <end position="27"/>
    </location>
</feature>
<gene>
    <name evidence="5" type="primary">mdtN</name>
    <name evidence="6" type="ORF">MYW70_10920</name>
    <name evidence="5" type="ORF">QSH02_01445</name>
</gene>
<dbReference type="InterPro" id="IPR058634">
    <property type="entry name" value="AaeA-lik-b-barrel"/>
</dbReference>
<dbReference type="EMBL" id="CP095785">
    <property type="protein sequence ID" value="XAG30476.1"/>
    <property type="molecule type" value="Genomic_DNA"/>
</dbReference>
<dbReference type="PANTHER" id="PTHR30367:SF1">
    <property type="entry name" value="MULTIDRUG RESISTANCE PROTEIN MDTN"/>
    <property type="match status" value="1"/>
</dbReference>
<keyword evidence="2" id="KW-1133">Transmembrane helix</keyword>
<keyword evidence="8" id="KW-1185">Reference proteome</keyword>
<dbReference type="GeneID" id="83611347"/>
<dbReference type="PANTHER" id="PTHR30367">
    <property type="entry name" value="P-HYDROXYBENZOIC ACID EFFLUX PUMP SUBUNIT AAEA-RELATED"/>
    <property type="match status" value="1"/>
</dbReference>
<dbReference type="NCBIfam" id="NF007785">
    <property type="entry name" value="PRK10476.1"/>
    <property type="match status" value="1"/>
</dbReference>
<evidence type="ECO:0000259" key="4">
    <source>
        <dbReference type="Pfam" id="PF25963"/>
    </source>
</evidence>
<evidence type="ECO:0000313" key="7">
    <source>
        <dbReference type="Proteomes" id="UP001224739"/>
    </source>
</evidence>
<protein>
    <submittedName>
        <fullName evidence="5">Multidrug transporter subunit MdtN</fullName>
    </submittedName>
</protein>
<proteinExistence type="inferred from homology"/>
<sequence>MILVRKIYSLLLLLITLIVLGIVLWNVNNAPRTDDAYIYADTINVVPEINGKIIELPIENNQLVKKGDLLYRIDPQLYQADLNYNLAKQKTLEEQIKLMQRSISSQEKNAEAIHAQVESAKVQFLQSLDSYNRKLPLVKKGYVSKEEINQALTKKNSDEAIYKALQLQAKQAILAIDGIDALEAQRNEVIAQIEKAKFNLQYTEVRAPFDGIVTSLKTTVGQYTSPSQAIMTLIDTKQWFVIANFRETDLKGLHKGSPAQVFVMSDTNKSFSGVVDSISYGVAPTDEGIIIGGLPSVSRSINWVHVSQRFPVKIRIADPDPDLFRIGASSVVIIHRDK</sequence>
<evidence type="ECO:0000256" key="2">
    <source>
        <dbReference type="SAM" id="Phobius"/>
    </source>
</evidence>
<reference evidence="6 8" key="1">
    <citation type="submission" date="2022-03" db="EMBL/GenBank/DDBJ databases">
        <title>Sea Food Isolates.</title>
        <authorList>
            <person name="Li C."/>
        </authorList>
    </citation>
    <scope>NUCLEOTIDE SEQUENCE [LARGE SCALE GENOMIC DNA]</scope>
    <source>
        <strain evidence="6 8">19MO01SH08</strain>
    </source>
</reference>
<keyword evidence="2" id="KW-0472">Membrane</keyword>
<name>A0AAW7CH75_9GAMM</name>
<dbReference type="AlphaFoldDB" id="A0AAW7CH75"/>
<dbReference type="Pfam" id="PF25917">
    <property type="entry name" value="BSH_RND"/>
    <property type="match status" value="1"/>
</dbReference>
<feature type="domain" description="Multidrug resistance protein MdtA-like barrel-sandwich hybrid" evidence="3">
    <location>
        <begin position="42"/>
        <end position="233"/>
    </location>
</feature>